<dbReference type="AlphaFoldDB" id="A0A1E3X9J2"/>
<organism evidence="3 4">
    <name type="scientific">Candidatus Scalindua rubra</name>
    <dbReference type="NCBI Taxonomy" id="1872076"/>
    <lineage>
        <taxon>Bacteria</taxon>
        <taxon>Pseudomonadati</taxon>
        <taxon>Planctomycetota</taxon>
        <taxon>Candidatus Brocadiia</taxon>
        <taxon>Candidatus Brocadiales</taxon>
        <taxon>Candidatus Scalinduaceae</taxon>
        <taxon>Candidatus Scalindua</taxon>
    </lineage>
</organism>
<dbReference type="EMBL" id="MAYW01000071">
    <property type="protein sequence ID" value="ODS32249.1"/>
    <property type="molecule type" value="Genomic_DNA"/>
</dbReference>
<evidence type="ECO:0000256" key="1">
    <source>
        <dbReference type="SAM" id="SignalP"/>
    </source>
</evidence>
<dbReference type="PANTHER" id="PTHR46361:SF3">
    <property type="entry name" value="ELECTRON CARRIER_ PROTEIN DISULFIDE OXIDOREDUCTASE"/>
    <property type="match status" value="1"/>
</dbReference>
<protein>
    <recommendedName>
        <fullName evidence="2">DUF547 domain-containing protein</fullName>
    </recommendedName>
</protein>
<evidence type="ECO:0000313" key="4">
    <source>
        <dbReference type="Proteomes" id="UP000094056"/>
    </source>
</evidence>
<comment type="caution">
    <text evidence="3">The sequence shown here is derived from an EMBL/GenBank/DDBJ whole genome shotgun (WGS) entry which is preliminary data.</text>
</comment>
<dbReference type="PATRIC" id="fig|1872076.5.peg.3126"/>
<feature type="chain" id="PRO_5009140113" description="DUF547 domain-containing protein" evidence="1">
    <location>
        <begin position="23"/>
        <end position="252"/>
    </location>
</feature>
<name>A0A1E3X9J2_9BACT</name>
<keyword evidence="1" id="KW-0732">Signal</keyword>
<gene>
    <name evidence="3" type="ORF">SCARUB_02643</name>
</gene>
<evidence type="ECO:0000313" key="3">
    <source>
        <dbReference type="EMBL" id="ODS32249.1"/>
    </source>
</evidence>
<sequence length="252" mass="29395">MKIVMLMLVLTIAHGLAIKASASEKDNPDSIFDGILGRYVSKDGLVNYKGLKEDKEFIRYIEYLSNTDPRKLPTDKHRMAFWINAYNAFVIKGVLEEYPIKSVLKVGWIPHSFFKRKKFDTKHGEITLQVLENEKLREAFREPRIHFVINCASISCPKLLTEAYSAEKLEEQLEAQAVSFINDKSRNYLDKENKVLYLSRIFKWYEGDFIKKGEKIEDYVAGYLNPDDAEFVRNNEVAVKYLDYDWGLNEQK</sequence>
<reference evidence="3 4" key="1">
    <citation type="submission" date="2016-07" db="EMBL/GenBank/DDBJ databases">
        <title>Draft genome of Scalindua rubra, obtained from a brine-seawater interface in the Red Sea, sheds light on salt adaptation in anammox bacteria.</title>
        <authorList>
            <person name="Speth D.R."/>
            <person name="Lagkouvardos I."/>
            <person name="Wang Y."/>
            <person name="Qian P.-Y."/>
            <person name="Dutilh B.E."/>
            <person name="Jetten M.S."/>
        </authorList>
    </citation>
    <scope>NUCLEOTIDE SEQUENCE [LARGE SCALE GENOMIC DNA]</scope>
    <source>
        <strain evidence="3">BSI-1</strain>
    </source>
</reference>
<evidence type="ECO:0000259" key="2">
    <source>
        <dbReference type="Pfam" id="PF04784"/>
    </source>
</evidence>
<dbReference type="Proteomes" id="UP000094056">
    <property type="component" value="Unassembled WGS sequence"/>
</dbReference>
<feature type="signal peptide" evidence="1">
    <location>
        <begin position="1"/>
        <end position="22"/>
    </location>
</feature>
<feature type="domain" description="DUF547" evidence="2">
    <location>
        <begin position="74"/>
        <end position="181"/>
    </location>
</feature>
<dbReference type="InterPro" id="IPR006869">
    <property type="entry name" value="DUF547"/>
</dbReference>
<dbReference type="Pfam" id="PF04784">
    <property type="entry name" value="DUF547"/>
    <property type="match status" value="1"/>
</dbReference>
<proteinExistence type="predicted"/>
<accession>A0A1E3X9J2</accession>
<dbReference type="PANTHER" id="PTHR46361">
    <property type="entry name" value="ELECTRON CARRIER/ PROTEIN DISULFIDE OXIDOREDUCTASE"/>
    <property type="match status" value="1"/>
</dbReference>